<dbReference type="EMBL" id="JBHSZG010000001">
    <property type="protein sequence ID" value="MFC7136906.1"/>
    <property type="molecule type" value="Genomic_DNA"/>
</dbReference>
<protein>
    <submittedName>
        <fullName evidence="2">Uncharacterized protein</fullName>
    </submittedName>
</protein>
<evidence type="ECO:0000313" key="2">
    <source>
        <dbReference type="EMBL" id="MFC7136906.1"/>
    </source>
</evidence>
<organism evidence="2 3">
    <name type="scientific">Halobaculum litoreum</name>
    <dbReference type="NCBI Taxonomy" id="3031998"/>
    <lineage>
        <taxon>Archaea</taxon>
        <taxon>Methanobacteriati</taxon>
        <taxon>Methanobacteriota</taxon>
        <taxon>Stenosarchaea group</taxon>
        <taxon>Halobacteria</taxon>
        <taxon>Halobacteriales</taxon>
        <taxon>Haloferacaceae</taxon>
        <taxon>Halobaculum</taxon>
    </lineage>
</organism>
<accession>A0ABD5XQJ4</accession>
<evidence type="ECO:0000313" key="3">
    <source>
        <dbReference type="Proteomes" id="UP001596368"/>
    </source>
</evidence>
<feature type="compositionally biased region" description="Basic residues" evidence="1">
    <location>
        <begin position="24"/>
        <end position="42"/>
    </location>
</feature>
<sequence length="178" mass="18218">MSSSPTDAATVRVAFDAAGGRDVSRRRGVPPRPSTRRSRFARSGRPGRSTVRWWRSPGGRTATYRAVDPNGAAARVSVLSEGALPADDADAVVDHDAAPGDFPVGDGPLSAGVRRTLRGAGWVDPVAVDVPAADGDDVLASCAALGLRGRGWGDARRDEPVAGAGAPPATPTATPSWS</sequence>
<dbReference type="RefSeq" id="WP_284014048.1">
    <property type="nucleotide sequence ID" value="NZ_CP126156.1"/>
</dbReference>
<comment type="caution">
    <text evidence="2">The sequence shown here is derived from an EMBL/GenBank/DDBJ whole genome shotgun (WGS) entry which is preliminary data.</text>
</comment>
<gene>
    <name evidence="2" type="ORF">ACFQRB_11335</name>
</gene>
<reference evidence="2 3" key="1">
    <citation type="journal article" date="2019" name="Int. J. Syst. Evol. Microbiol.">
        <title>The Global Catalogue of Microorganisms (GCM) 10K type strain sequencing project: providing services to taxonomists for standard genome sequencing and annotation.</title>
        <authorList>
            <consortium name="The Broad Institute Genomics Platform"/>
            <consortium name="The Broad Institute Genome Sequencing Center for Infectious Disease"/>
            <person name="Wu L."/>
            <person name="Ma J."/>
        </authorList>
    </citation>
    <scope>NUCLEOTIDE SEQUENCE [LARGE SCALE GENOMIC DNA]</scope>
    <source>
        <strain evidence="2 3">DT92</strain>
    </source>
</reference>
<evidence type="ECO:0000256" key="1">
    <source>
        <dbReference type="SAM" id="MobiDB-lite"/>
    </source>
</evidence>
<feature type="region of interest" description="Disordered" evidence="1">
    <location>
        <begin position="1"/>
        <end position="61"/>
    </location>
</feature>
<feature type="region of interest" description="Disordered" evidence="1">
    <location>
        <begin position="150"/>
        <end position="178"/>
    </location>
</feature>
<name>A0ABD5XQJ4_9EURY</name>
<proteinExistence type="predicted"/>
<feature type="compositionally biased region" description="Low complexity" evidence="1">
    <location>
        <begin position="161"/>
        <end position="178"/>
    </location>
</feature>
<feature type="compositionally biased region" description="Basic and acidic residues" evidence="1">
    <location>
        <begin position="151"/>
        <end position="160"/>
    </location>
</feature>
<dbReference type="GeneID" id="81121256"/>
<keyword evidence="3" id="KW-1185">Reference proteome</keyword>
<dbReference type="Proteomes" id="UP001596368">
    <property type="component" value="Unassembled WGS sequence"/>
</dbReference>
<dbReference type="AlphaFoldDB" id="A0ABD5XQJ4"/>